<dbReference type="Proteomes" id="UP000279089">
    <property type="component" value="Unassembled WGS sequence"/>
</dbReference>
<evidence type="ECO:0000313" key="11">
    <source>
        <dbReference type="Proteomes" id="UP000279089"/>
    </source>
</evidence>
<evidence type="ECO:0000256" key="6">
    <source>
        <dbReference type="PROSITE-ProRule" id="PRU00169"/>
    </source>
</evidence>
<dbReference type="Gene3D" id="6.10.250.690">
    <property type="match status" value="1"/>
</dbReference>
<dbReference type="InterPro" id="IPR011006">
    <property type="entry name" value="CheY-like_superfamily"/>
</dbReference>
<dbReference type="PANTHER" id="PTHR48111">
    <property type="entry name" value="REGULATOR OF RPOS"/>
    <property type="match status" value="1"/>
</dbReference>
<feature type="domain" description="OmpR/PhoB-type" evidence="9">
    <location>
        <begin position="124"/>
        <end position="224"/>
    </location>
</feature>
<evidence type="ECO:0000256" key="4">
    <source>
        <dbReference type="ARBA" id="ARBA00023125"/>
    </source>
</evidence>
<dbReference type="PROSITE" id="PS51755">
    <property type="entry name" value="OMPR_PHOB"/>
    <property type="match status" value="1"/>
</dbReference>
<evidence type="ECO:0000256" key="2">
    <source>
        <dbReference type="ARBA" id="ARBA00023012"/>
    </source>
</evidence>
<protein>
    <submittedName>
        <fullName evidence="10">DNA-binding response regulator</fullName>
    </submittedName>
</protein>
<accession>A0A3N4MEZ2</accession>
<evidence type="ECO:0000256" key="1">
    <source>
        <dbReference type="ARBA" id="ARBA00022553"/>
    </source>
</evidence>
<dbReference type="Gene3D" id="3.40.50.2300">
    <property type="match status" value="1"/>
</dbReference>
<dbReference type="OrthoDB" id="9790442at2"/>
<feature type="domain" description="Response regulatory" evidence="8">
    <location>
        <begin position="2"/>
        <end position="116"/>
    </location>
</feature>
<keyword evidence="5" id="KW-0804">Transcription</keyword>
<dbReference type="RefSeq" id="WP_120518793.1">
    <property type="nucleotide sequence ID" value="NZ_QXZY01000014.1"/>
</dbReference>
<dbReference type="Pfam" id="PF00486">
    <property type="entry name" value="Trans_reg_C"/>
    <property type="match status" value="1"/>
</dbReference>
<dbReference type="InterPro" id="IPR036388">
    <property type="entry name" value="WH-like_DNA-bd_sf"/>
</dbReference>
<evidence type="ECO:0000313" key="10">
    <source>
        <dbReference type="EMBL" id="RPD38660.1"/>
    </source>
</evidence>
<dbReference type="CDD" id="cd00383">
    <property type="entry name" value="trans_reg_C"/>
    <property type="match status" value="1"/>
</dbReference>
<dbReference type="SMART" id="SM00862">
    <property type="entry name" value="Trans_reg_C"/>
    <property type="match status" value="1"/>
</dbReference>
<dbReference type="InterPro" id="IPR001867">
    <property type="entry name" value="OmpR/PhoB-type_DNA-bd"/>
</dbReference>
<name>A0A3N4MEZ2_9BACT</name>
<dbReference type="EMBL" id="RMBX01000014">
    <property type="protein sequence ID" value="RPD38660.1"/>
    <property type="molecule type" value="Genomic_DNA"/>
</dbReference>
<dbReference type="GO" id="GO:0000156">
    <property type="term" value="F:phosphorelay response regulator activity"/>
    <property type="evidence" value="ECO:0007669"/>
    <property type="project" value="TreeGrafter"/>
</dbReference>
<keyword evidence="11" id="KW-1185">Reference proteome</keyword>
<gene>
    <name evidence="10" type="ORF">EG028_23385</name>
</gene>
<dbReference type="InterPro" id="IPR039420">
    <property type="entry name" value="WalR-like"/>
</dbReference>
<evidence type="ECO:0000256" key="5">
    <source>
        <dbReference type="ARBA" id="ARBA00023163"/>
    </source>
</evidence>
<dbReference type="GO" id="GO:0000976">
    <property type="term" value="F:transcription cis-regulatory region binding"/>
    <property type="evidence" value="ECO:0007669"/>
    <property type="project" value="TreeGrafter"/>
</dbReference>
<dbReference type="Pfam" id="PF00072">
    <property type="entry name" value="Response_reg"/>
    <property type="match status" value="1"/>
</dbReference>
<dbReference type="PROSITE" id="PS50110">
    <property type="entry name" value="RESPONSE_REGULATORY"/>
    <property type="match status" value="1"/>
</dbReference>
<dbReference type="GO" id="GO:0005829">
    <property type="term" value="C:cytosol"/>
    <property type="evidence" value="ECO:0007669"/>
    <property type="project" value="TreeGrafter"/>
</dbReference>
<keyword evidence="2" id="KW-0902">Two-component regulatory system</keyword>
<comment type="caution">
    <text evidence="10">The sequence shown here is derived from an EMBL/GenBank/DDBJ whole genome shotgun (WGS) entry which is preliminary data.</text>
</comment>
<feature type="modified residue" description="4-aspartylphosphate" evidence="6">
    <location>
        <position position="51"/>
    </location>
</feature>
<dbReference type="InterPro" id="IPR001789">
    <property type="entry name" value="Sig_transdc_resp-reg_receiver"/>
</dbReference>
<dbReference type="GO" id="GO:0032993">
    <property type="term" value="C:protein-DNA complex"/>
    <property type="evidence" value="ECO:0007669"/>
    <property type="project" value="TreeGrafter"/>
</dbReference>
<keyword evidence="1 6" id="KW-0597">Phosphoprotein</keyword>
<evidence type="ECO:0000259" key="9">
    <source>
        <dbReference type="PROSITE" id="PS51755"/>
    </source>
</evidence>
<evidence type="ECO:0000256" key="7">
    <source>
        <dbReference type="PROSITE-ProRule" id="PRU01091"/>
    </source>
</evidence>
<sequence>MKILIIEDEQALGKSIAAYLQAENYTCELAPDRKTALDRIESFDYDCILLDISLPDGNGLYVLQALKENHKTDGVIIISARDSIDDRIKGLQLGADDYLTKPFHLPELSARIAAVIRRRRFSGSSLLEADELTLNTQARTVQVNGQPVELTRTEYDLLLYLLTNRNRVVSKHAIAEHLSADGEGLFDNYDFIYAHMKNLRRKLVSAGWTDRIKAVYGMGYKMEVGA</sequence>
<reference evidence="11" key="1">
    <citation type="submission" date="2018-11" db="EMBL/GenBank/DDBJ databases">
        <title>Chitinophaga lutea sp.nov., isolate from arsenic contaminated soil.</title>
        <authorList>
            <person name="Zong Y."/>
        </authorList>
    </citation>
    <scope>NUCLEOTIDE SEQUENCE [LARGE SCALE GENOMIC DNA]</scope>
    <source>
        <strain evidence="11">YLT18</strain>
    </source>
</reference>
<dbReference type="GO" id="GO:0006355">
    <property type="term" value="P:regulation of DNA-templated transcription"/>
    <property type="evidence" value="ECO:0007669"/>
    <property type="project" value="InterPro"/>
</dbReference>
<feature type="DNA-binding region" description="OmpR/PhoB-type" evidence="7">
    <location>
        <begin position="124"/>
        <end position="224"/>
    </location>
</feature>
<keyword evidence="3" id="KW-0805">Transcription regulation</keyword>
<dbReference type="AlphaFoldDB" id="A0A3N4MEZ2"/>
<keyword evidence="4 7" id="KW-0238">DNA-binding</keyword>
<organism evidence="10 11">
    <name type="scientific">Chitinophaga barathri</name>
    <dbReference type="NCBI Taxonomy" id="1647451"/>
    <lineage>
        <taxon>Bacteria</taxon>
        <taxon>Pseudomonadati</taxon>
        <taxon>Bacteroidota</taxon>
        <taxon>Chitinophagia</taxon>
        <taxon>Chitinophagales</taxon>
        <taxon>Chitinophagaceae</taxon>
        <taxon>Chitinophaga</taxon>
    </lineage>
</organism>
<dbReference type="Gene3D" id="1.10.10.10">
    <property type="entry name" value="Winged helix-like DNA-binding domain superfamily/Winged helix DNA-binding domain"/>
    <property type="match status" value="1"/>
</dbReference>
<proteinExistence type="predicted"/>
<dbReference type="PANTHER" id="PTHR48111:SF22">
    <property type="entry name" value="REGULATOR OF RPOS"/>
    <property type="match status" value="1"/>
</dbReference>
<dbReference type="SUPFAM" id="SSF52172">
    <property type="entry name" value="CheY-like"/>
    <property type="match status" value="1"/>
</dbReference>
<evidence type="ECO:0000259" key="8">
    <source>
        <dbReference type="PROSITE" id="PS50110"/>
    </source>
</evidence>
<dbReference type="SMART" id="SM00448">
    <property type="entry name" value="REC"/>
    <property type="match status" value="1"/>
</dbReference>
<evidence type="ECO:0000256" key="3">
    <source>
        <dbReference type="ARBA" id="ARBA00023015"/>
    </source>
</evidence>